<name>A0ABD0LI21_9CAEN</name>
<sequence length="61" mass="6960">MNISRVHLYIASRCGQPVSSVWISADETLNVELSLSSTELYNSVRDVLQETCYRYAKVYSI</sequence>
<comment type="caution">
    <text evidence="1">The sequence shown here is derived from an EMBL/GenBank/DDBJ whole genome shotgun (WGS) entry which is preliminary data.</text>
</comment>
<keyword evidence="2" id="KW-1185">Reference proteome</keyword>
<dbReference type="EMBL" id="JACVVK020000049">
    <property type="protein sequence ID" value="KAK7498639.1"/>
    <property type="molecule type" value="Genomic_DNA"/>
</dbReference>
<proteinExistence type="predicted"/>
<organism evidence="1 2">
    <name type="scientific">Batillaria attramentaria</name>
    <dbReference type="NCBI Taxonomy" id="370345"/>
    <lineage>
        <taxon>Eukaryota</taxon>
        <taxon>Metazoa</taxon>
        <taxon>Spiralia</taxon>
        <taxon>Lophotrochozoa</taxon>
        <taxon>Mollusca</taxon>
        <taxon>Gastropoda</taxon>
        <taxon>Caenogastropoda</taxon>
        <taxon>Sorbeoconcha</taxon>
        <taxon>Cerithioidea</taxon>
        <taxon>Batillariidae</taxon>
        <taxon>Batillaria</taxon>
    </lineage>
</organism>
<evidence type="ECO:0000313" key="1">
    <source>
        <dbReference type="EMBL" id="KAK7498639.1"/>
    </source>
</evidence>
<evidence type="ECO:0000313" key="2">
    <source>
        <dbReference type="Proteomes" id="UP001519460"/>
    </source>
</evidence>
<dbReference type="Proteomes" id="UP001519460">
    <property type="component" value="Unassembled WGS sequence"/>
</dbReference>
<accession>A0ABD0LI21</accession>
<dbReference type="AlphaFoldDB" id="A0ABD0LI21"/>
<protein>
    <submittedName>
        <fullName evidence="1">Uncharacterized protein</fullName>
    </submittedName>
</protein>
<gene>
    <name evidence="1" type="ORF">BaRGS_00010016</name>
</gene>
<reference evidence="1 2" key="1">
    <citation type="journal article" date="2023" name="Sci. Data">
        <title>Genome assembly of the Korean intertidal mud-creeper Batillaria attramentaria.</title>
        <authorList>
            <person name="Patra A.K."/>
            <person name="Ho P.T."/>
            <person name="Jun S."/>
            <person name="Lee S.J."/>
            <person name="Kim Y."/>
            <person name="Won Y.J."/>
        </authorList>
    </citation>
    <scope>NUCLEOTIDE SEQUENCE [LARGE SCALE GENOMIC DNA]</scope>
    <source>
        <strain evidence="1">Wonlab-2016</strain>
    </source>
</reference>